<feature type="coiled-coil region" evidence="1">
    <location>
        <begin position="191"/>
        <end position="218"/>
    </location>
</feature>
<reference evidence="3" key="1">
    <citation type="journal article" date="2021" name="ISME J.">
        <title>Evolutionary origin and ecological implication of a unique nif island in free-living Bradyrhizobium lineages.</title>
        <authorList>
            <person name="Tao J."/>
        </authorList>
    </citation>
    <scope>NUCLEOTIDE SEQUENCE [LARGE SCALE GENOMIC DNA]</scope>
    <source>
        <strain evidence="3">SZCCT0094</strain>
    </source>
</reference>
<dbReference type="EMBL" id="JAFCLK010000080">
    <property type="protein sequence ID" value="MBR1141581.1"/>
    <property type="molecule type" value="Genomic_DNA"/>
</dbReference>
<name>A0ABS5GKD8_9BRAD</name>
<dbReference type="RefSeq" id="WP_211400852.1">
    <property type="nucleotide sequence ID" value="NZ_JAFCLK010000080.1"/>
</dbReference>
<evidence type="ECO:0000313" key="3">
    <source>
        <dbReference type="Proteomes" id="UP001314635"/>
    </source>
</evidence>
<dbReference type="Proteomes" id="UP001314635">
    <property type="component" value="Unassembled WGS sequence"/>
</dbReference>
<comment type="caution">
    <text evidence="2">The sequence shown here is derived from an EMBL/GenBank/DDBJ whole genome shotgun (WGS) entry which is preliminary data.</text>
</comment>
<sequence length="636" mass="71335">MSKPFLCITRLERQLSIGNAETLAFAPGVNLIIGPPNTGKTKWLQTLDFLLGDPGENPFEGAEETGLAEKYEAAAAEFTLGSDVFRLQRKWREPGAKTKIFVGDTPMPPREFQHWLMERLGIPLLNFPKGNPLSGQTWPELSFRMLLRHIYRQQRFWGDLADKQPEAEQHACLLQFLGLAERIYTNDYGQLIELRMKVERLRSRREQFNQTLDQLARDIIGESELSVAVNLTSVRFAQARLADQVKDLQKRRTALLIDGSQRAFSKESQSHASRLAERRAETLVTLEEARHRLREASDRHVELKRYRAELSNELERVIRAEDAGAILADLKITHCPACDQAVTQKADADHCFLCHQTMPDEPTIEELGAVRLQFEHDRLTAELKEADELLQVVSKEASKLAATAVGAEEALGLIERELAPARQAVAAFVQEDVSALDVALGQASERELQLGRIAAALGLESDLTAQIETLEKEIAPVQERVNELVRATDFDAAASRLEDGMNSYLNAINLLRPNVWRHSAVTVDVTRSGFTIRVGKRRWHVALGGTDTLYFLMAYHYGLLTLSPDRQTHYPGFTIIDVPGEFSGEAVEDKENFIVQPFIDLLQTKAFEGAQLIMTGASFTGLQGAHFQRLNEVHVA</sequence>
<gene>
    <name evidence="2" type="ORF">JQ619_38165</name>
</gene>
<keyword evidence="1" id="KW-0175">Coiled coil</keyword>
<accession>A0ABS5GKD8</accession>
<protein>
    <recommendedName>
        <fullName evidence="4">Rad50/SbcC-type AAA domain-containing protein</fullName>
    </recommendedName>
</protein>
<proteinExistence type="predicted"/>
<evidence type="ECO:0000256" key="1">
    <source>
        <dbReference type="SAM" id="Coils"/>
    </source>
</evidence>
<keyword evidence="3" id="KW-1185">Reference proteome</keyword>
<dbReference type="InterPro" id="IPR027417">
    <property type="entry name" value="P-loop_NTPase"/>
</dbReference>
<feature type="coiled-coil region" evidence="1">
    <location>
        <begin position="369"/>
        <end position="396"/>
    </location>
</feature>
<evidence type="ECO:0000313" key="2">
    <source>
        <dbReference type="EMBL" id="MBR1141581.1"/>
    </source>
</evidence>
<organism evidence="2 3">
    <name type="scientific">Bradyrhizobium denitrificans</name>
    <dbReference type="NCBI Taxonomy" id="2734912"/>
    <lineage>
        <taxon>Bacteria</taxon>
        <taxon>Pseudomonadati</taxon>
        <taxon>Pseudomonadota</taxon>
        <taxon>Alphaproteobacteria</taxon>
        <taxon>Hyphomicrobiales</taxon>
        <taxon>Nitrobacteraceae</taxon>
        <taxon>Bradyrhizobium</taxon>
    </lineage>
</organism>
<feature type="coiled-coil region" evidence="1">
    <location>
        <begin position="279"/>
        <end position="323"/>
    </location>
</feature>
<dbReference type="Gene3D" id="3.40.50.300">
    <property type="entry name" value="P-loop containing nucleotide triphosphate hydrolases"/>
    <property type="match status" value="1"/>
</dbReference>
<evidence type="ECO:0008006" key="4">
    <source>
        <dbReference type="Google" id="ProtNLM"/>
    </source>
</evidence>